<evidence type="ECO:0000313" key="2">
    <source>
        <dbReference type="Proteomes" id="UP000807342"/>
    </source>
</evidence>
<accession>A0A9P5XI52</accession>
<organism evidence="1 2">
    <name type="scientific">Macrolepiota fuliginosa MF-IS2</name>
    <dbReference type="NCBI Taxonomy" id="1400762"/>
    <lineage>
        <taxon>Eukaryota</taxon>
        <taxon>Fungi</taxon>
        <taxon>Dikarya</taxon>
        <taxon>Basidiomycota</taxon>
        <taxon>Agaricomycotina</taxon>
        <taxon>Agaricomycetes</taxon>
        <taxon>Agaricomycetidae</taxon>
        <taxon>Agaricales</taxon>
        <taxon>Agaricineae</taxon>
        <taxon>Agaricaceae</taxon>
        <taxon>Macrolepiota</taxon>
    </lineage>
</organism>
<dbReference type="AlphaFoldDB" id="A0A9P5XI52"/>
<protein>
    <submittedName>
        <fullName evidence="1">Uncharacterized protein</fullName>
    </submittedName>
</protein>
<reference evidence="1" key="1">
    <citation type="submission" date="2020-11" db="EMBL/GenBank/DDBJ databases">
        <authorList>
            <consortium name="DOE Joint Genome Institute"/>
            <person name="Ahrendt S."/>
            <person name="Riley R."/>
            <person name="Andreopoulos W."/>
            <person name="Labutti K."/>
            <person name="Pangilinan J."/>
            <person name="Ruiz-Duenas F.J."/>
            <person name="Barrasa J.M."/>
            <person name="Sanchez-Garcia M."/>
            <person name="Camarero S."/>
            <person name="Miyauchi S."/>
            <person name="Serrano A."/>
            <person name="Linde D."/>
            <person name="Babiker R."/>
            <person name="Drula E."/>
            <person name="Ayuso-Fernandez I."/>
            <person name="Pacheco R."/>
            <person name="Padilla G."/>
            <person name="Ferreira P."/>
            <person name="Barriuso J."/>
            <person name="Kellner H."/>
            <person name="Castanera R."/>
            <person name="Alfaro M."/>
            <person name="Ramirez L."/>
            <person name="Pisabarro A.G."/>
            <person name="Kuo A."/>
            <person name="Tritt A."/>
            <person name="Lipzen A."/>
            <person name="He G."/>
            <person name="Yan M."/>
            <person name="Ng V."/>
            <person name="Cullen D."/>
            <person name="Martin F."/>
            <person name="Rosso M.-N."/>
            <person name="Henrissat B."/>
            <person name="Hibbett D."/>
            <person name="Martinez A.T."/>
            <person name="Grigoriev I.V."/>
        </authorList>
    </citation>
    <scope>NUCLEOTIDE SEQUENCE</scope>
    <source>
        <strain evidence="1">MF-IS2</strain>
    </source>
</reference>
<keyword evidence="2" id="KW-1185">Reference proteome</keyword>
<dbReference type="OrthoDB" id="3066583at2759"/>
<proteinExistence type="predicted"/>
<dbReference type="Proteomes" id="UP000807342">
    <property type="component" value="Unassembled WGS sequence"/>
</dbReference>
<gene>
    <name evidence="1" type="ORF">P691DRAFT_810950</name>
</gene>
<name>A0A9P5XI52_9AGAR</name>
<dbReference type="EMBL" id="MU151110">
    <property type="protein sequence ID" value="KAF9450191.1"/>
    <property type="molecule type" value="Genomic_DNA"/>
</dbReference>
<comment type="caution">
    <text evidence="1">The sequence shown here is derived from an EMBL/GenBank/DDBJ whole genome shotgun (WGS) entry which is preliminary data.</text>
</comment>
<sequence>MSPPKGDAPPSRSKPLDIYMAEVVHKCQVPNIVPYATLYILASISRSCACPPHISDSPISGVVSVDLSPTPHATSALAHTISEAFTKSPFCKVRKSHWSGRHVFMGPFLVALRVFERFNGSVLEKDGIPDFDWSELAAISRFSKAELDDLEKVVYDAMDEQTREDMTKMIRDNVFLSLKDIQCIHTVMRRQKLSEMRKGLEEAKMVREVVEGGSTRRLFRSVKRARGEEVSMLLEEVDGMPSKVTVSVTSPIFTSVSNPETSNIEKFSL</sequence>
<evidence type="ECO:0000313" key="1">
    <source>
        <dbReference type="EMBL" id="KAF9450191.1"/>
    </source>
</evidence>